<dbReference type="AlphaFoldDB" id="A0A8T1UNF5"/>
<keyword evidence="1" id="KW-0812">Transmembrane</keyword>
<accession>A0A8T1UNF5</accession>
<sequence>MEICSEVFLHEFEDEKKKKKESFGIIVTSSRRFRNVLYADDGQFSDGVLVAVDGTYRLHYGTGFSVVIYDPINTNFAIAIPFLGNWTLVAVRTYRTRYIKRKYSICCRRCD</sequence>
<keyword evidence="1" id="KW-0472">Membrane</keyword>
<gene>
    <name evidence="2" type="ORF">JG687_00004514</name>
</gene>
<protein>
    <submittedName>
        <fullName evidence="2">Uncharacterized protein</fullName>
    </submittedName>
</protein>
<dbReference type="Proteomes" id="UP000688947">
    <property type="component" value="Unassembled WGS sequence"/>
</dbReference>
<proteinExistence type="predicted"/>
<evidence type="ECO:0000313" key="2">
    <source>
        <dbReference type="EMBL" id="KAG6967020.1"/>
    </source>
</evidence>
<keyword evidence="1" id="KW-1133">Transmembrane helix</keyword>
<dbReference type="EMBL" id="JAENGZ010000156">
    <property type="protein sequence ID" value="KAG6967020.1"/>
    <property type="molecule type" value="Genomic_DNA"/>
</dbReference>
<organism evidence="2 3">
    <name type="scientific">Phytophthora cactorum</name>
    <dbReference type="NCBI Taxonomy" id="29920"/>
    <lineage>
        <taxon>Eukaryota</taxon>
        <taxon>Sar</taxon>
        <taxon>Stramenopiles</taxon>
        <taxon>Oomycota</taxon>
        <taxon>Peronosporomycetes</taxon>
        <taxon>Peronosporales</taxon>
        <taxon>Peronosporaceae</taxon>
        <taxon>Phytophthora</taxon>
    </lineage>
</organism>
<evidence type="ECO:0000313" key="3">
    <source>
        <dbReference type="Proteomes" id="UP000688947"/>
    </source>
</evidence>
<dbReference type="OrthoDB" id="118844at2759"/>
<comment type="caution">
    <text evidence="2">The sequence shown here is derived from an EMBL/GenBank/DDBJ whole genome shotgun (WGS) entry which is preliminary data.</text>
</comment>
<reference evidence="2" key="1">
    <citation type="submission" date="2021-01" db="EMBL/GenBank/DDBJ databases">
        <title>Phytophthora aleatoria, a newly-described species from Pinus radiata is distinct from Phytophthora cactorum isolates based on comparative genomics.</title>
        <authorList>
            <person name="Mcdougal R."/>
            <person name="Panda P."/>
            <person name="Williams N."/>
            <person name="Studholme D.J."/>
        </authorList>
    </citation>
    <scope>NUCLEOTIDE SEQUENCE</scope>
    <source>
        <strain evidence="2">NZFS 3830</strain>
    </source>
</reference>
<feature type="transmembrane region" description="Helical" evidence="1">
    <location>
        <begin position="76"/>
        <end position="94"/>
    </location>
</feature>
<evidence type="ECO:0000256" key="1">
    <source>
        <dbReference type="SAM" id="Phobius"/>
    </source>
</evidence>
<name>A0A8T1UNF5_9STRA</name>